<evidence type="ECO:0000256" key="14">
    <source>
        <dbReference type="PROSITE-ProRule" id="PRU00104"/>
    </source>
</evidence>
<dbReference type="Gene3D" id="3.90.1750.10">
    <property type="entry name" value="Hect, E3 ligase catalytic domains"/>
    <property type="match status" value="2"/>
</dbReference>
<evidence type="ECO:0000256" key="9">
    <source>
        <dbReference type="ARBA" id="ARBA00023306"/>
    </source>
</evidence>
<keyword evidence="6 14" id="KW-0833">Ubl conjugation pathway</keyword>
<evidence type="ECO:0000256" key="5">
    <source>
        <dbReference type="ARBA" id="ARBA00022679"/>
    </source>
</evidence>
<dbReference type="Pfam" id="PF00632">
    <property type="entry name" value="HECT"/>
    <property type="match status" value="1"/>
</dbReference>
<sequence length="1206" mass="135671">MATFLPPPSPTTSQLVTAIHGNDLSTFSSLLDTIPLLNVNYPSLEGHVPLIETCRYGRFEMATFLLVHVNADVNVMTPKTHDNSSGLTPIIAACMALDLKIVNLLLVSSQNPVNLLQTYGNMNAATVCLLFCVANGYTDEQNDTAVQILQQLVLYAKKHGQLEALLTAKADQVNTVLHVAAALSNWKALRLLRDEGTVDFNARNANGHAVFRVLEMNAFQARSFRFCELPQPEGDTGCERRKLRGRRHQRQRHQKKEKVEEKQEALQSEPSQADKQLLTRSRPDRAVEVFHVTQTVIELARKLGSNCILVVDMHTRLVTGSVVAKAGVGAIFSRKQDEGIRGLYIKALVLAELGIVSIVNEIARMSDSQEERTVYMDGLMHTVALLYPLSVKNAKKYQSLWYQALDKKNAEDLHLNAPDQSDEEEKTHGAENEKHPIKLSHDAFKLIVSRMLSNSSLSRRIKVWTLILMHLLAPFASGSPLAANESPAMEECGQIQFFERITKMIYISGTKLAFCIFDRTNIEDEESYDEEIEFYLLISLFELFLQFFAPYARSINDGEKATTMGIADSFQRAIKPVKQLWDLVNAALGSLDGVIATPQRFSLLLHILQVVEQLEAAFLSDENAALRKLFEIVSRFVKQEAIKKRAKTPAADQTRFMRTIATSFPIPTTFAAKVMPLKDSVDALIRSDPKVLGMDLYSLTSIPNLIRLEHKVDYLAILAEERNGSVPVSISRASEANYVDFIVLQILSASLNSLKGEMAITLVNEPGIGVGVTREFFQIVQNCFFRPESTGNSQVRSLSAQTVPNVVDIGSKRLHRDPQDKNPSKKRNDSLFRQEQNGEFAELFPLFDYVSKERQGALCIAPRTAYISKQVFDTKRSEKNLSLTQNDVLVDRSEIDALKRVYLCTGRLMGLAIRNHQALDADFPLVFWKFMLRDDSLTWESYCENSDVLKRSLQFVLDHDFDVEPLDMRFEYTIDVVVVDDKAHACSKGLKQMEQGTDGAAPPSSNFPITTSMEMELQEGMGSVEVTNANKAQYVMLRAQQFFFGNELVYYKKVRDGFNDTIIRSDLKLFRPEELRHLVRGERLIDFESLKKNVAYSRGASPTCGVVQRFWEVVESFDEETRAKLLTFWSGSPLPPIFGFDSKYRSMSADTASWYIDVDTQAQPNFCPTANTCDRRLILPDYPTSAALKEKLLVALEHGSVGYDRM</sequence>
<dbReference type="EMBL" id="QLLG01000202">
    <property type="protein sequence ID" value="RMX66467.1"/>
    <property type="molecule type" value="Genomic_DNA"/>
</dbReference>
<feature type="compositionally biased region" description="Basic residues" evidence="15">
    <location>
        <begin position="241"/>
        <end position="256"/>
    </location>
</feature>
<dbReference type="InterPro" id="IPR035983">
    <property type="entry name" value="Hect_E3_ubiquitin_ligase"/>
</dbReference>
<dbReference type="VEuPathDB" id="FungiDB:DD237_004299"/>
<dbReference type="InterPro" id="IPR050409">
    <property type="entry name" value="E3_ubiq-protein_ligase"/>
</dbReference>
<dbReference type="GO" id="GO:0016567">
    <property type="term" value="P:protein ubiquitination"/>
    <property type="evidence" value="ECO:0007669"/>
    <property type="project" value="TreeGrafter"/>
</dbReference>
<keyword evidence="8" id="KW-0333">Golgi apparatus</keyword>
<comment type="subcellular location">
    <subcellularLocation>
        <location evidence="2">Endoplasmic reticulum</location>
    </subcellularLocation>
    <subcellularLocation>
        <location evidence="10">Golgi apparatus</location>
        <location evidence="10">Golgi stack membrane</location>
    </subcellularLocation>
</comment>
<keyword evidence="5" id="KW-0808">Transferase</keyword>
<dbReference type="SMART" id="SM00248">
    <property type="entry name" value="ANK"/>
    <property type="match status" value="3"/>
</dbReference>
<dbReference type="InterPro" id="IPR002110">
    <property type="entry name" value="Ankyrin_rpt"/>
</dbReference>
<evidence type="ECO:0000256" key="10">
    <source>
        <dbReference type="ARBA" id="ARBA00037859"/>
    </source>
</evidence>
<evidence type="ECO:0000256" key="12">
    <source>
        <dbReference type="ARBA" id="ARBA00041409"/>
    </source>
</evidence>
<keyword evidence="19" id="KW-1185">Reference proteome</keyword>
<dbReference type="InterPro" id="IPR036770">
    <property type="entry name" value="Ankyrin_rpt-contain_sf"/>
</dbReference>
<dbReference type="GO" id="GO:0006511">
    <property type="term" value="P:ubiquitin-dependent protein catabolic process"/>
    <property type="evidence" value="ECO:0007669"/>
    <property type="project" value="TreeGrafter"/>
</dbReference>
<feature type="active site" description="Glycyl thioester intermediate" evidence="14">
    <location>
        <position position="1173"/>
    </location>
</feature>
<accession>A0A3M6VJC4</accession>
<evidence type="ECO:0000256" key="6">
    <source>
        <dbReference type="ARBA" id="ARBA00022786"/>
    </source>
</evidence>
<dbReference type="PANTHER" id="PTHR11254:SF440">
    <property type="entry name" value="E3 UBIQUITIN-PROTEIN LIGASE NEDD-4"/>
    <property type="match status" value="1"/>
</dbReference>
<evidence type="ECO:0000256" key="8">
    <source>
        <dbReference type="ARBA" id="ARBA00023034"/>
    </source>
</evidence>
<dbReference type="EMBL" id="QKXF01000202">
    <property type="protein sequence ID" value="RQM14465.1"/>
    <property type="molecule type" value="Genomic_DNA"/>
</dbReference>
<dbReference type="EC" id="2.3.2.26" evidence="4"/>
<dbReference type="AlphaFoldDB" id="A0A3M6VJC4"/>
<evidence type="ECO:0000256" key="13">
    <source>
        <dbReference type="ARBA" id="ARBA00042378"/>
    </source>
</evidence>
<evidence type="ECO:0000256" key="2">
    <source>
        <dbReference type="ARBA" id="ARBA00004240"/>
    </source>
</evidence>
<dbReference type="Proteomes" id="UP000282087">
    <property type="component" value="Unassembled WGS sequence"/>
</dbReference>
<comment type="catalytic activity">
    <reaction evidence="1">
        <text>S-ubiquitinyl-[E2 ubiquitin-conjugating enzyme]-L-cysteine + [acceptor protein]-L-lysine = [E2 ubiquitin-conjugating enzyme]-L-cysteine + N(6)-ubiquitinyl-[acceptor protein]-L-lysine.</text>
        <dbReference type="EC" id="2.3.2.26"/>
    </reaction>
</comment>
<proteinExistence type="predicted"/>
<reference evidence="19 20" key="1">
    <citation type="submission" date="2018-06" db="EMBL/GenBank/DDBJ databases">
        <title>Comparative genomics of downy mildews reveals potential adaptations to biotrophy.</title>
        <authorList>
            <person name="Fletcher K."/>
            <person name="Klosterman S.J."/>
            <person name="Derevnina L."/>
            <person name="Martin F."/>
            <person name="Koike S."/>
            <person name="Reyes Chin-Wo S."/>
            <person name="Mou B."/>
            <person name="Michelmore R."/>
        </authorList>
    </citation>
    <scope>NUCLEOTIDE SEQUENCE [LARGE SCALE GENOMIC DNA]</scope>
    <source>
        <strain evidence="18 20">R13</strain>
        <strain evidence="17 19">R14</strain>
    </source>
</reference>
<feature type="compositionally biased region" description="Basic and acidic residues" evidence="15">
    <location>
        <begin position="816"/>
        <end position="831"/>
    </location>
</feature>
<dbReference type="GO" id="GO:0061630">
    <property type="term" value="F:ubiquitin protein ligase activity"/>
    <property type="evidence" value="ECO:0007669"/>
    <property type="project" value="UniProtKB-EC"/>
</dbReference>
<dbReference type="PANTHER" id="PTHR11254">
    <property type="entry name" value="HECT DOMAIN UBIQUITIN-PROTEIN LIGASE"/>
    <property type="match status" value="1"/>
</dbReference>
<dbReference type="Gene3D" id="1.25.40.20">
    <property type="entry name" value="Ankyrin repeat-containing domain"/>
    <property type="match status" value="1"/>
</dbReference>
<dbReference type="SUPFAM" id="SSF56204">
    <property type="entry name" value="Hect, E3 ligase catalytic domain"/>
    <property type="match status" value="1"/>
</dbReference>
<dbReference type="PROSITE" id="PS50237">
    <property type="entry name" value="HECT"/>
    <property type="match status" value="1"/>
</dbReference>
<dbReference type="STRING" id="542832.A0A3M6VJC4"/>
<evidence type="ECO:0000256" key="1">
    <source>
        <dbReference type="ARBA" id="ARBA00000885"/>
    </source>
</evidence>
<evidence type="ECO:0000256" key="4">
    <source>
        <dbReference type="ARBA" id="ARBA00012485"/>
    </source>
</evidence>
<evidence type="ECO:0000313" key="19">
    <source>
        <dbReference type="Proteomes" id="UP000282087"/>
    </source>
</evidence>
<keyword evidence="7" id="KW-0256">Endoplasmic reticulum</keyword>
<dbReference type="SMART" id="SM00119">
    <property type="entry name" value="HECTc"/>
    <property type="match status" value="1"/>
</dbReference>
<keyword evidence="9" id="KW-0131">Cell cycle</keyword>
<evidence type="ECO:0000313" key="18">
    <source>
        <dbReference type="EMBL" id="RQM14465.1"/>
    </source>
</evidence>
<gene>
    <name evidence="18" type="ORF">DD237_004299</name>
    <name evidence="17" type="ORF">DD238_002354</name>
</gene>
<name>A0A3M6VJC4_9STRA</name>
<comment type="pathway">
    <text evidence="3">Protein modification; protein ubiquitination.</text>
</comment>
<dbReference type="InterPro" id="IPR000569">
    <property type="entry name" value="HECT_dom"/>
</dbReference>
<dbReference type="Gene3D" id="3.30.2160.10">
    <property type="entry name" value="Hect, E3 ligase catalytic domain"/>
    <property type="match status" value="1"/>
</dbReference>
<evidence type="ECO:0000256" key="7">
    <source>
        <dbReference type="ARBA" id="ARBA00022824"/>
    </source>
</evidence>
<evidence type="ECO:0000313" key="20">
    <source>
        <dbReference type="Proteomes" id="UP000286097"/>
    </source>
</evidence>
<evidence type="ECO:0000256" key="11">
    <source>
        <dbReference type="ARBA" id="ARBA00040370"/>
    </source>
</evidence>
<organism evidence="17 19">
    <name type="scientific">Peronospora effusa</name>
    <dbReference type="NCBI Taxonomy" id="542832"/>
    <lineage>
        <taxon>Eukaryota</taxon>
        <taxon>Sar</taxon>
        <taxon>Stramenopiles</taxon>
        <taxon>Oomycota</taxon>
        <taxon>Peronosporomycetes</taxon>
        <taxon>Peronosporales</taxon>
        <taxon>Peronosporaceae</taxon>
        <taxon>Peronospora</taxon>
    </lineage>
</organism>
<feature type="region of interest" description="Disordered" evidence="15">
    <location>
        <begin position="237"/>
        <end position="278"/>
    </location>
</feature>
<evidence type="ECO:0000256" key="3">
    <source>
        <dbReference type="ARBA" id="ARBA00004906"/>
    </source>
</evidence>
<evidence type="ECO:0000256" key="15">
    <source>
        <dbReference type="SAM" id="MobiDB-lite"/>
    </source>
</evidence>
<evidence type="ECO:0000259" key="16">
    <source>
        <dbReference type="PROSITE" id="PS50237"/>
    </source>
</evidence>
<evidence type="ECO:0000313" key="17">
    <source>
        <dbReference type="EMBL" id="RMX66467.1"/>
    </source>
</evidence>
<comment type="caution">
    <text evidence="17">The sequence shown here is derived from an EMBL/GenBank/DDBJ whole genome shotgun (WGS) entry which is preliminary data.</text>
</comment>
<dbReference type="Proteomes" id="UP000286097">
    <property type="component" value="Unassembled WGS sequence"/>
</dbReference>
<feature type="region of interest" description="Disordered" evidence="15">
    <location>
        <begin position="809"/>
        <end position="831"/>
    </location>
</feature>
<feature type="domain" description="HECT" evidence="16">
    <location>
        <begin position="906"/>
        <end position="1206"/>
    </location>
</feature>
<dbReference type="SUPFAM" id="SSF48403">
    <property type="entry name" value="Ankyrin repeat"/>
    <property type="match status" value="1"/>
</dbReference>
<dbReference type="Gene3D" id="3.30.2410.10">
    <property type="entry name" value="Hect, E3 ligase catalytic domain"/>
    <property type="match status" value="1"/>
</dbReference>
<protein>
    <recommendedName>
        <fullName evidence="11">E3 ubiquitin-protein ligase HACE1</fullName>
        <ecNumber evidence="4">2.3.2.26</ecNumber>
    </recommendedName>
    <alternativeName>
        <fullName evidence="13">HECT domain and ankyrin repeat-containing E3 ubiquitin-protein ligase 1</fullName>
    </alternativeName>
    <alternativeName>
        <fullName evidence="12">HECT-type E3 ubiquitin transferase HACE1</fullName>
    </alternativeName>
</protein>
<dbReference type="GO" id="GO:0005783">
    <property type="term" value="C:endoplasmic reticulum"/>
    <property type="evidence" value="ECO:0007669"/>
    <property type="project" value="UniProtKB-SubCell"/>
</dbReference>
<dbReference type="GO" id="GO:0032580">
    <property type="term" value="C:Golgi cisterna membrane"/>
    <property type="evidence" value="ECO:0007669"/>
    <property type="project" value="UniProtKB-SubCell"/>
</dbReference>